<dbReference type="GO" id="GO:0004803">
    <property type="term" value="F:transposase activity"/>
    <property type="evidence" value="ECO:0007669"/>
    <property type="project" value="InterPro"/>
</dbReference>
<dbReference type="InterPro" id="IPR053172">
    <property type="entry name" value="Tn903_transposase"/>
</dbReference>
<keyword evidence="4" id="KW-1185">Reference proteome</keyword>
<dbReference type="InterPro" id="IPR002559">
    <property type="entry name" value="Transposase_11"/>
</dbReference>
<feature type="region of interest" description="Disordered" evidence="1">
    <location>
        <begin position="139"/>
        <end position="158"/>
    </location>
</feature>
<evidence type="ECO:0000259" key="2">
    <source>
        <dbReference type="Pfam" id="PF01609"/>
    </source>
</evidence>
<proteinExistence type="predicted"/>
<dbReference type="KEGG" id="hhg:XM38_019720"/>
<dbReference type="Pfam" id="PF01609">
    <property type="entry name" value="DDE_Tnp_1"/>
    <property type="match status" value="1"/>
</dbReference>
<dbReference type="PANTHER" id="PTHR34631:SF3">
    <property type="entry name" value="ISSOD12 TRANSPOSASE TNPA_ISSOD12"/>
    <property type="match status" value="1"/>
</dbReference>
<accession>A0A1Z3HL45</accession>
<dbReference type="EMBL" id="CP021983">
    <property type="protein sequence ID" value="ASC71023.1"/>
    <property type="molecule type" value="Genomic_DNA"/>
</dbReference>
<organism evidence="3 4">
    <name type="scientific">Halomicronema hongdechloris C2206</name>
    <dbReference type="NCBI Taxonomy" id="1641165"/>
    <lineage>
        <taxon>Bacteria</taxon>
        <taxon>Bacillati</taxon>
        <taxon>Cyanobacteriota</taxon>
        <taxon>Cyanophyceae</taxon>
        <taxon>Nodosilineales</taxon>
        <taxon>Nodosilineaceae</taxon>
        <taxon>Halomicronema</taxon>
    </lineage>
</organism>
<dbReference type="GO" id="GO:0006313">
    <property type="term" value="P:DNA transposition"/>
    <property type="evidence" value="ECO:0007669"/>
    <property type="project" value="InterPro"/>
</dbReference>
<gene>
    <name evidence="3" type="ORF">XM38_019720</name>
</gene>
<sequence length="235" mass="26064">MESVFQLMNIPLPVPDHSTVSRRLAALSVAMPIQPAGGARHIVVDSTGIKVYGEGEWKARQHGVSKRRTWRKLHLGVDEATGEIRVAEVTTHDYHDSEILPSLLDGIDGEIAQVSGDGAYDTFACHEAIAQRSAVATIPPRHDAQPCRPQEETPTHPRDQILQSIEQVGRAAWKQESGYHRRSLAETTMFRLKVTFGGHVRSRSFDNQAVELFLQCAALNRMIQLAKPDSYPVEA</sequence>
<name>A0A1Z3HL45_9CYAN</name>
<protein>
    <recommendedName>
        <fullName evidence="2">Transposase IS4-like domain-containing protein</fullName>
    </recommendedName>
</protein>
<feature type="domain" description="Transposase IS4-like" evidence="2">
    <location>
        <begin position="38"/>
        <end position="220"/>
    </location>
</feature>
<reference evidence="3 4" key="1">
    <citation type="journal article" date="2016" name="Biochim. Biophys. Acta">
        <title>Characterization of red-shifted phycobilisomes isolated from the chlorophyll f-containing cyanobacterium Halomicronema hongdechloris.</title>
        <authorList>
            <person name="Li Y."/>
            <person name="Lin Y."/>
            <person name="Garvey C.J."/>
            <person name="Birch D."/>
            <person name="Corkery R.W."/>
            <person name="Loughlin P.C."/>
            <person name="Scheer H."/>
            <person name="Willows R.D."/>
            <person name="Chen M."/>
        </authorList>
    </citation>
    <scope>NUCLEOTIDE SEQUENCE [LARGE SCALE GENOMIC DNA]</scope>
    <source>
        <strain evidence="3 4">C2206</strain>
    </source>
</reference>
<dbReference type="Proteomes" id="UP000191901">
    <property type="component" value="Chromosome"/>
</dbReference>
<dbReference type="GO" id="GO:0003677">
    <property type="term" value="F:DNA binding"/>
    <property type="evidence" value="ECO:0007669"/>
    <property type="project" value="InterPro"/>
</dbReference>
<evidence type="ECO:0000256" key="1">
    <source>
        <dbReference type="SAM" id="MobiDB-lite"/>
    </source>
</evidence>
<dbReference type="PANTHER" id="PTHR34631">
    <property type="match status" value="1"/>
</dbReference>
<feature type="compositionally biased region" description="Basic and acidic residues" evidence="1">
    <location>
        <begin position="140"/>
        <end position="158"/>
    </location>
</feature>
<dbReference type="NCBIfam" id="NF033579">
    <property type="entry name" value="transpos_IS5_2"/>
    <property type="match status" value="1"/>
</dbReference>
<dbReference type="AlphaFoldDB" id="A0A1Z3HL45"/>
<evidence type="ECO:0000313" key="3">
    <source>
        <dbReference type="EMBL" id="ASC71023.1"/>
    </source>
</evidence>
<dbReference type="InterPro" id="IPR053520">
    <property type="entry name" value="Transposase_Tn903"/>
</dbReference>
<evidence type="ECO:0000313" key="4">
    <source>
        <dbReference type="Proteomes" id="UP000191901"/>
    </source>
</evidence>